<sequence>MSGLVHRATHSRPPNYIVGAPIGYRLQQAFLLCTTMVREQGLFFAYQNQFFIFFDVKKTVL</sequence>
<gene>
    <name evidence="1" type="primary">AlNc14C698G12414</name>
    <name evidence="1" type="ORF">ALNC14_139510</name>
</gene>
<dbReference type="AlphaFoldDB" id="F0X1V1"/>
<organism evidence="1">
    <name type="scientific">Albugo laibachii Nc14</name>
    <dbReference type="NCBI Taxonomy" id="890382"/>
    <lineage>
        <taxon>Eukaryota</taxon>
        <taxon>Sar</taxon>
        <taxon>Stramenopiles</taxon>
        <taxon>Oomycota</taxon>
        <taxon>Peronosporomycetes</taxon>
        <taxon>Albuginales</taxon>
        <taxon>Albuginaceae</taxon>
        <taxon>Albugo</taxon>
    </lineage>
</organism>
<reference evidence="1" key="1">
    <citation type="journal article" date="2011" name="PLoS Biol.">
        <title>Gene gain and loss during evolution of obligate parasitism in the white rust pathogen of Arabidopsis thaliana.</title>
        <authorList>
            <person name="Kemen E."/>
            <person name="Gardiner A."/>
            <person name="Schultz-Larsen T."/>
            <person name="Kemen A.C."/>
            <person name="Balmuth A.L."/>
            <person name="Robert-Seilaniantz A."/>
            <person name="Bailey K."/>
            <person name="Holub E."/>
            <person name="Studholme D.J."/>
            <person name="Maclean D."/>
            <person name="Jones J.D."/>
        </authorList>
    </citation>
    <scope>NUCLEOTIDE SEQUENCE</scope>
</reference>
<protein>
    <submittedName>
        <fullName evidence="1">AlNc14C698G12414 protein</fullName>
    </submittedName>
</protein>
<accession>F0X1V1</accession>
<dbReference type="HOGENOM" id="CLU_2927396_0_0_1"/>
<name>F0X1V1_9STRA</name>
<proteinExistence type="predicted"/>
<reference evidence="1" key="2">
    <citation type="submission" date="2011-02" db="EMBL/GenBank/DDBJ databases">
        <authorList>
            <person name="MacLean D."/>
        </authorList>
    </citation>
    <scope>NUCLEOTIDE SEQUENCE</scope>
</reference>
<dbReference type="EMBL" id="FR824677">
    <property type="protein sequence ID" value="CCA27807.1"/>
    <property type="molecule type" value="Genomic_DNA"/>
</dbReference>
<evidence type="ECO:0000313" key="1">
    <source>
        <dbReference type="EMBL" id="CCA27807.1"/>
    </source>
</evidence>